<dbReference type="PRINTS" id="PR01490">
    <property type="entry name" value="RTXTOXIND"/>
</dbReference>
<gene>
    <name evidence="5" type="ORF">MNBD_DELTA03-1761</name>
</gene>
<reference evidence="5" key="1">
    <citation type="submission" date="2018-06" db="EMBL/GenBank/DDBJ databases">
        <authorList>
            <person name="Zhirakovskaya E."/>
        </authorList>
    </citation>
    <scope>NUCLEOTIDE SEQUENCE</scope>
</reference>
<dbReference type="InterPro" id="IPR050465">
    <property type="entry name" value="UPF0194_transport"/>
</dbReference>
<keyword evidence="2 3" id="KW-0175">Coiled coil</keyword>
<dbReference type="PANTHER" id="PTHR32347">
    <property type="entry name" value="EFFLUX SYSTEM COMPONENT YKNX-RELATED"/>
    <property type="match status" value="1"/>
</dbReference>
<organism evidence="5">
    <name type="scientific">hydrothermal vent metagenome</name>
    <dbReference type="NCBI Taxonomy" id="652676"/>
    <lineage>
        <taxon>unclassified sequences</taxon>
        <taxon>metagenomes</taxon>
        <taxon>ecological metagenomes</taxon>
    </lineage>
</organism>
<evidence type="ECO:0000259" key="4">
    <source>
        <dbReference type="Pfam" id="PF25973"/>
    </source>
</evidence>
<dbReference type="Gene3D" id="2.40.30.170">
    <property type="match status" value="1"/>
</dbReference>
<dbReference type="Gene3D" id="1.10.287.470">
    <property type="entry name" value="Helix hairpin bin"/>
    <property type="match status" value="1"/>
</dbReference>
<dbReference type="GO" id="GO:0030313">
    <property type="term" value="C:cell envelope"/>
    <property type="evidence" value="ECO:0007669"/>
    <property type="project" value="UniProtKB-SubCell"/>
</dbReference>
<dbReference type="GO" id="GO:0055085">
    <property type="term" value="P:transmembrane transport"/>
    <property type="evidence" value="ECO:0007669"/>
    <property type="project" value="InterPro"/>
</dbReference>
<dbReference type="InterPro" id="IPR058647">
    <property type="entry name" value="BSH_CzcB-like"/>
</dbReference>
<feature type="coiled-coil region" evidence="3">
    <location>
        <begin position="220"/>
        <end position="254"/>
    </location>
</feature>
<feature type="domain" description="CzcB-like barrel-sandwich hybrid" evidence="4">
    <location>
        <begin position="58"/>
        <end position="281"/>
    </location>
</feature>
<proteinExistence type="predicted"/>
<comment type="subcellular location">
    <subcellularLocation>
        <location evidence="1">Cell envelope</location>
    </subcellularLocation>
</comment>
<dbReference type="SUPFAM" id="SSF111369">
    <property type="entry name" value="HlyD-like secretion proteins"/>
    <property type="match status" value="2"/>
</dbReference>
<dbReference type="Pfam" id="PF25973">
    <property type="entry name" value="BSH_CzcB"/>
    <property type="match status" value="1"/>
</dbReference>
<sequence>MSKNTSRGRIIAAAILIICAVVILSLAIRFVHHRMAYAVTDAVFVRTDSLVSVGFNIVSGRVKSINKTAGDQVRKGEILARLDNTPYRLTVERLKARLAAVKNERRTKKLFLRRLREETDLNQKIAASRLTELKKREKAMTAQIAAAGVKIEQLRRDNSRYKKLLPRQAVSHSQAEDAATRLRAGELDRDALRQQKAAIGASVLTSQYQLELAAVEKQRLRETAKEIKGLGDKIEETEAALKNARHNLAQCVLRSPLNGRVAKRFVSPGALVSPQKVVFSLINPKDIYLTVLLEEQKLAGVVPGSAVNITIDAYPDAKYEGVVETIMPASAATFALAPRDISAGEFTKVAQRIPVRIRITRGDIARLRVGMGGEVEIKRQKKVADEAKNSS</sequence>
<dbReference type="AlphaFoldDB" id="A0A3B0V678"/>
<protein>
    <submittedName>
        <fullName evidence="5">Membrane fusion component of MSF-type tripartite multidrug efflux system</fullName>
    </submittedName>
</protein>
<name>A0A3B0V678_9ZZZZ</name>
<evidence type="ECO:0000256" key="1">
    <source>
        <dbReference type="ARBA" id="ARBA00004196"/>
    </source>
</evidence>
<evidence type="ECO:0000313" key="5">
    <source>
        <dbReference type="EMBL" id="VAW33457.1"/>
    </source>
</evidence>
<evidence type="ECO:0000256" key="3">
    <source>
        <dbReference type="SAM" id="Coils"/>
    </source>
</evidence>
<dbReference type="Gene3D" id="2.40.50.100">
    <property type="match status" value="1"/>
</dbReference>
<accession>A0A3B0V678</accession>
<evidence type="ECO:0000256" key="2">
    <source>
        <dbReference type="ARBA" id="ARBA00023054"/>
    </source>
</evidence>
<dbReference type="EMBL" id="UOEX01000034">
    <property type="protein sequence ID" value="VAW33457.1"/>
    <property type="molecule type" value="Genomic_DNA"/>
</dbReference>